<protein>
    <submittedName>
        <fullName evidence="2">TraV family lipoprotein</fullName>
    </submittedName>
</protein>
<evidence type="ECO:0000256" key="1">
    <source>
        <dbReference type="SAM" id="MobiDB-lite"/>
    </source>
</evidence>
<sequence length="222" mass="23861">MNVARLMMLRSKDTIMRITARTLLFMLTLPLVGCSVVGQSESSCPGKPNGYVCKGPREVYEITNSKTSLFDGSQDGLDDDEKKPVAAGDKADDSGAVVDVPAVGVVPSNSLSLYRDDFSAPEPMAVRADARILRVLFAAYEDEAQSLNMPGYAYVEVEPKRWLVGAAANKQPAKIIPLQMRQDADGNLGHKAKVNNTVDPLGVKKISNTPGVVAVPSELLKK</sequence>
<comment type="caution">
    <text evidence="2">The sequence shown here is derived from an EMBL/GenBank/DDBJ whole genome shotgun (WGS) entry which is preliminary data.</text>
</comment>
<gene>
    <name evidence="2" type="ORF">VCX44_02365</name>
</gene>
<keyword evidence="3" id="KW-1185">Reference proteome</keyword>
<feature type="compositionally biased region" description="Basic and acidic residues" evidence="1">
    <location>
        <begin position="80"/>
        <end position="92"/>
    </location>
</feature>
<evidence type="ECO:0000313" key="2">
    <source>
        <dbReference type="EMBL" id="MEA9434685.1"/>
    </source>
</evidence>
<feature type="region of interest" description="Disordered" evidence="1">
    <location>
        <begin position="71"/>
        <end position="92"/>
    </location>
</feature>
<dbReference type="EMBL" id="JAYGOJ010000006">
    <property type="protein sequence ID" value="MEA9434685.1"/>
    <property type="molecule type" value="Genomic_DNA"/>
</dbReference>
<keyword evidence="2" id="KW-0449">Lipoprotein</keyword>
<accession>A0ABU5W1C2</accession>
<dbReference type="Pfam" id="PF09676">
    <property type="entry name" value="TraV"/>
    <property type="match status" value="1"/>
</dbReference>
<reference evidence="2 3" key="1">
    <citation type="submission" date="2023-12" db="EMBL/GenBank/DDBJ databases">
        <title>Characterization of antibiotic resistance in Aeromonas spp. in hospital effluent.</title>
        <authorList>
            <person name="Negoseki B.R.S."/>
            <person name="Krul D."/>
            <person name="Siqueira A.C."/>
            <person name="Almeida M."/>
            <person name="Mesa D."/>
            <person name="Conte D."/>
            <person name="Dalla-Costa L.M."/>
        </authorList>
    </citation>
    <scope>NUCLEOTIDE SEQUENCE [LARGE SCALE GENOMIC DNA]</scope>
    <source>
        <strain evidence="2 3">36v</strain>
    </source>
</reference>
<dbReference type="RefSeq" id="WP_270682051.1">
    <property type="nucleotide sequence ID" value="NZ_JAYGOJ010000006.1"/>
</dbReference>
<evidence type="ECO:0000313" key="3">
    <source>
        <dbReference type="Proteomes" id="UP001304847"/>
    </source>
</evidence>
<proteinExistence type="predicted"/>
<dbReference type="Proteomes" id="UP001304847">
    <property type="component" value="Unassembled WGS sequence"/>
</dbReference>
<name>A0ABU5W1C2_AERCA</name>
<dbReference type="InterPro" id="IPR014118">
    <property type="entry name" value="T4SS_TraV"/>
</dbReference>
<organism evidence="2 3">
    <name type="scientific">Aeromonas caviae</name>
    <name type="common">Aeromonas punctata</name>
    <dbReference type="NCBI Taxonomy" id="648"/>
    <lineage>
        <taxon>Bacteria</taxon>
        <taxon>Pseudomonadati</taxon>
        <taxon>Pseudomonadota</taxon>
        <taxon>Gammaproteobacteria</taxon>
        <taxon>Aeromonadales</taxon>
        <taxon>Aeromonadaceae</taxon>
        <taxon>Aeromonas</taxon>
    </lineage>
</organism>